<proteinExistence type="predicted"/>
<dbReference type="RefSeq" id="WP_202064594.1">
    <property type="nucleotide sequence ID" value="NZ_JAEQMY010000079.1"/>
</dbReference>
<name>A0A937D1T4_9HYPH</name>
<organism evidence="2 3">
    <name type="scientific">Microvirga aerilata</name>
    <dbReference type="NCBI Taxonomy" id="670292"/>
    <lineage>
        <taxon>Bacteria</taxon>
        <taxon>Pseudomonadati</taxon>
        <taxon>Pseudomonadota</taxon>
        <taxon>Alphaproteobacteria</taxon>
        <taxon>Hyphomicrobiales</taxon>
        <taxon>Methylobacteriaceae</taxon>
        <taxon>Microvirga</taxon>
    </lineage>
</organism>
<evidence type="ECO:0000313" key="2">
    <source>
        <dbReference type="EMBL" id="MBL0407386.1"/>
    </source>
</evidence>
<accession>A0A937D1T4</accession>
<gene>
    <name evidence="2" type="ORF">JKG68_26050</name>
</gene>
<keyword evidence="3" id="KW-1185">Reference proteome</keyword>
<feature type="region of interest" description="Disordered" evidence="1">
    <location>
        <begin position="120"/>
        <end position="144"/>
    </location>
</feature>
<dbReference type="EMBL" id="JAEQMY010000079">
    <property type="protein sequence ID" value="MBL0407386.1"/>
    <property type="molecule type" value="Genomic_DNA"/>
</dbReference>
<feature type="compositionally biased region" description="Polar residues" evidence="1">
    <location>
        <begin position="75"/>
        <end position="87"/>
    </location>
</feature>
<feature type="region of interest" description="Disordered" evidence="1">
    <location>
        <begin position="1"/>
        <end position="87"/>
    </location>
</feature>
<feature type="compositionally biased region" description="Basic and acidic residues" evidence="1">
    <location>
        <begin position="14"/>
        <end position="23"/>
    </location>
</feature>
<evidence type="ECO:0000256" key="1">
    <source>
        <dbReference type="SAM" id="MobiDB-lite"/>
    </source>
</evidence>
<comment type="caution">
    <text evidence="2">The sequence shown here is derived from an EMBL/GenBank/DDBJ whole genome shotgun (WGS) entry which is preliminary data.</text>
</comment>
<reference evidence="2" key="1">
    <citation type="submission" date="2021-01" db="EMBL/GenBank/DDBJ databases">
        <title>Microvirga sp.</title>
        <authorList>
            <person name="Kim M.K."/>
        </authorList>
    </citation>
    <scope>NUCLEOTIDE SEQUENCE</scope>
    <source>
        <strain evidence="2">5420S-16</strain>
    </source>
</reference>
<dbReference type="Proteomes" id="UP000605848">
    <property type="component" value="Unassembled WGS sequence"/>
</dbReference>
<sequence length="144" mass="15620">MAKSRTTRTAPSPETRKVTDSRTKAGIGRSKAHPVSKVRAQPRAVNRSKADVRSVTVPNQSRPSSGRAGLASGDASETTASRTSQPHNWFETVGSMIGSQDGREILADALRAFADVLSRRRQDELPSRGTRSNLGARWPVKDVR</sequence>
<protein>
    <submittedName>
        <fullName evidence="2">Uncharacterized protein</fullName>
    </submittedName>
</protein>
<evidence type="ECO:0000313" key="3">
    <source>
        <dbReference type="Proteomes" id="UP000605848"/>
    </source>
</evidence>
<dbReference type="AlphaFoldDB" id="A0A937D1T4"/>